<protein>
    <recommendedName>
        <fullName evidence="1">LicD/FKTN/FKRP nucleotidyltransferase domain-containing protein</fullName>
    </recommendedName>
</protein>
<dbReference type="EMBL" id="CP000488">
    <property type="protein sequence ID" value="ABL02606.1"/>
    <property type="molecule type" value="Genomic_DNA"/>
</dbReference>
<dbReference type="Proteomes" id="UP000002587">
    <property type="component" value="Chromosome"/>
</dbReference>
<dbReference type="RefSeq" id="WP_011738231.1">
    <property type="nucleotide sequence ID" value="NC_008610.1"/>
</dbReference>
<dbReference type="HOGENOM" id="CLU_1189071_0_0_6"/>
<name>A1AXE9_RUTMC</name>
<organism evidence="2 3">
    <name type="scientific">Ruthia magnifica subsp. Calyptogena magnifica</name>
    <dbReference type="NCBI Taxonomy" id="413404"/>
    <lineage>
        <taxon>Bacteria</taxon>
        <taxon>Pseudomonadati</taxon>
        <taxon>Pseudomonadota</taxon>
        <taxon>Gammaproteobacteria</taxon>
        <taxon>Candidatus Pseudothioglobaceae</taxon>
        <taxon>Candidatus Ruthturnera</taxon>
    </lineage>
</organism>
<dbReference type="OrthoDB" id="9786100at2"/>
<dbReference type="GO" id="GO:0009100">
    <property type="term" value="P:glycoprotein metabolic process"/>
    <property type="evidence" value="ECO:0007669"/>
    <property type="project" value="UniProtKB-ARBA"/>
</dbReference>
<dbReference type="AlphaFoldDB" id="A1AXE9"/>
<keyword evidence="3" id="KW-1185">Reference proteome</keyword>
<reference evidence="2 3" key="1">
    <citation type="journal article" date="2007" name="Science">
        <title>The Calyptogena magnifica chemoautotrophic symbiont genome.</title>
        <authorList>
            <person name="Newton I.L.G."/>
            <person name="Woyke T."/>
            <person name="Auchtung T.A."/>
            <person name="Dilly G.F."/>
            <person name="Dutton R.J."/>
            <person name="Fisher M.C."/>
            <person name="Fontanez K.M."/>
            <person name="Lau E."/>
            <person name="Stewart F.J."/>
            <person name="Richardson P.M."/>
            <person name="Barry K.W."/>
            <person name="Saunders E."/>
            <person name="Detter J.C."/>
            <person name="Wu D."/>
            <person name="Eisen J.A."/>
            <person name="Cavanaugh C.M."/>
        </authorList>
    </citation>
    <scope>NUCLEOTIDE SEQUENCE [LARGE SCALE GENOMIC DNA]</scope>
    <source>
        <strain evidence="2 3">Cm</strain>
    </source>
</reference>
<gene>
    <name evidence="2" type="ordered locus">Rmag_0892</name>
</gene>
<evidence type="ECO:0000313" key="3">
    <source>
        <dbReference type="Proteomes" id="UP000002587"/>
    </source>
</evidence>
<dbReference type="KEGG" id="rma:Rmag_0892"/>
<evidence type="ECO:0000313" key="2">
    <source>
        <dbReference type="EMBL" id="ABL02606.1"/>
    </source>
</evidence>
<evidence type="ECO:0000259" key="1">
    <source>
        <dbReference type="Pfam" id="PF04991"/>
    </source>
</evidence>
<dbReference type="Pfam" id="PF04991">
    <property type="entry name" value="LicD"/>
    <property type="match status" value="1"/>
</dbReference>
<dbReference type="InterPro" id="IPR007074">
    <property type="entry name" value="LicD/FKTN/FKRP_NTP_transf"/>
</dbReference>
<accession>A1AXE9</accession>
<proteinExistence type="predicted"/>
<dbReference type="PANTHER" id="PTHR43404:SF1">
    <property type="entry name" value="MNN4P"/>
    <property type="match status" value="1"/>
</dbReference>
<sequence length="212" mass="25102">MINEISTNRGTYKYTPIELFYGRKIIDLDVCKNNLLNFKTILDRNNVSFGLTYGTLLGAIREKNFIKYDEDVDVFCLDENRETLLSLLFELKNNGFVVARYERDLLSIIRDDDYIDIYFFKKKILGRRVCNSDSINSFYLEKFDTINFLDTKFNVPKNPMYFLEKIYGLDWNIPKKNQPAVAVNLKFKVKKAIKSVLPNFLINYFKKILRIF</sequence>
<dbReference type="eggNOG" id="COG3475">
    <property type="taxonomic scope" value="Bacteria"/>
</dbReference>
<dbReference type="STRING" id="413404.Rmag_0892"/>
<feature type="domain" description="LicD/FKTN/FKRP nucleotidyltransferase" evidence="1">
    <location>
        <begin position="44"/>
        <end position="91"/>
    </location>
</feature>
<dbReference type="InterPro" id="IPR052942">
    <property type="entry name" value="LPS_cholinephosphotransferase"/>
</dbReference>
<dbReference type="PANTHER" id="PTHR43404">
    <property type="entry name" value="LIPOPOLYSACCHARIDE CHOLINEPHOSPHOTRANSFERASE LICD"/>
    <property type="match status" value="1"/>
</dbReference>